<gene>
    <name evidence="12" type="ORF">AVDCRST_MAG56-4786</name>
</gene>
<keyword evidence="10" id="KW-0175">Coiled coil</keyword>
<evidence type="ECO:0000256" key="10">
    <source>
        <dbReference type="SAM" id="Coils"/>
    </source>
</evidence>
<evidence type="ECO:0000256" key="8">
    <source>
        <dbReference type="ARBA" id="ARBA00033408"/>
    </source>
</evidence>
<comment type="function">
    <text evidence="1 9">May be involved in recombinational repair of damaged DNA.</text>
</comment>
<evidence type="ECO:0000256" key="6">
    <source>
        <dbReference type="ARBA" id="ARBA00022840"/>
    </source>
</evidence>
<evidence type="ECO:0000256" key="1">
    <source>
        <dbReference type="ARBA" id="ARBA00003618"/>
    </source>
</evidence>
<evidence type="ECO:0000256" key="7">
    <source>
        <dbReference type="ARBA" id="ARBA00023204"/>
    </source>
</evidence>
<dbReference type="GO" id="GO:0006310">
    <property type="term" value="P:DNA recombination"/>
    <property type="evidence" value="ECO:0007669"/>
    <property type="project" value="InterPro"/>
</dbReference>
<dbReference type="GO" id="GO:0005524">
    <property type="term" value="F:ATP binding"/>
    <property type="evidence" value="ECO:0007669"/>
    <property type="project" value="UniProtKB-KW"/>
</dbReference>
<dbReference type="AlphaFoldDB" id="A0A6J4K1F8"/>
<evidence type="ECO:0000256" key="9">
    <source>
        <dbReference type="PIRNR" id="PIRNR003128"/>
    </source>
</evidence>
<feature type="coiled-coil region" evidence="10">
    <location>
        <begin position="158"/>
        <end position="236"/>
    </location>
</feature>
<dbReference type="Gene3D" id="3.40.50.300">
    <property type="entry name" value="P-loop containing nucleotide triphosphate hydrolases"/>
    <property type="match status" value="2"/>
</dbReference>
<keyword evidence="7 9" id="KW-0234">DNA repair</keyword>
<feature type="coiled-coil region" evidence="10">
    <location>
        <begin position="335"/>
        <end position="362"/>
    </location>
</feature>
<dbReference type="EMBL" id="CADCTQ010000397">
    <property type="protein sequence ID" value="CAA9293106.1"/>
    <property type="molecule type" value="Genomic_DNA"/>
</dbReference>
<evidence type="ECO:0000256" key="4">
    <source>
        <dbReference type="ARBA" id="ARBA00022741"/>
    </source>
</evidence>
<keyword evidence="6" id="KW-0067">ATP-binding</keyword>
<keyword evidence="5 9" id="KW-0227">DNA damage</keyword>
<evidence type="ECO:0000256" key="3">
    <source>
        <dbReference type="ARBA" id="ARBA00021315"/>
    </source>
</evidence>
<evidence type="ECO:0000313" key="12">
    <source>
        <dbReference type="EMBL" id="CAA9293106.1"/>
    </source>
</evidence>
<evidence type="ECO:0000259" key="11">
    <source>
        <dbReference type="Pfam" id="PF02463"/>
    </source>
</evidence>
<keyword evidence="4" id="KW-0547">Nucleotide-binding</keyword>
<reference evidence="12" key="1">
    <citation type="submission" date="2020-02" db="EMBL/GenBank/DDBJ databases">
        <authorList>
            <person name="Meier V. D."/>
        </authorList>
    </citation>
    <scope>NUCLEOTIDE SEQUENCE</scope>
    <source>
        <strain evidence="12">AVDCRST_MAG56</strain>
    </source>
</reference>
<accession>A0A6J4K1F8</accession>
<dbReference type="InterPro" id="IPR003395">
    <property type="entry name" value="RecF/RecN/SMC_N"/>
</dbReference>
<dbReference type="GO" id="GO:0009432">
    <property type="term" value="P:SOS response"/>
    <property type="evidence" value="ECO:0007669"/>
    <property type="project" value="TreeGrafter"/>
</dbReference>
<dbReference type="PANTHER" id="PTHR11059:SF0">
    <property type="entry name" value="DNA REPAIR PROTEIN RECN"/>
    <property type="match status" value="1"/>
</dbReference>
<organism evidence="12">
    <name type="scientific">uncultured Cytophagales bacterium</name>
    <dbReference type="NCBI Taxonomy" id="158755"/>
    <lineage>
        <taxon>Bacteria</taxon>
        <taxon>Pseudomonadati</taxon>
        <taxon>Bacteroidota</taxon>
        <taxon>Sphingobacteriia</taxon>
        <taxon>Sphingobacteriales</taxon>
        <taxon>environmental samples</taxon>
    </lineage>
</organism>
<dbReference type="GO" id="GO:0006281">
    <property type="term" value="P:DNA repair"/>
    <property type="evidence" value="ECO:0007669"/>
    <property type="project" value="UniProtKB-KW"/>
</dbReference>
<evidence type="ECO:0000256" key="2">
    <source>
        <dbReference type="ARBA" id="ARBA00009441"/>
    </source>
</evidence>
<proteinExistence type="inferred from homology"/>
<dbReference type="NCBIfam" id="TIGR00634">
    <property type="entry name" value="recN"/>
    <property type="match status" value="1"/>
</dbReference>
<feature type="domain" description="RecF/RecN/SMC N-terminal" evidence="11">
    <location>
        <begin position="2"/>
        <end position="507"/>
    </location>
</feature>
<protein>
    <recommendedName>
        <fullName evidence="3 9">DNA repair protein RecN</fullName>
    </recommendedName>
    <alternativeName>
        <fullName evidence="8 9">Recombination protein N</fullName>
    </alternativeName>
</protein>
<dbReference type="InterPro" id="IPR004604">
    <property type="entry name" value="DNA_recomb/repair_RecN"/>
</dbReference>
<dbReference type="Pfam" id="PF02463">
    <property type="entry name" value="SMC_N"/>
    <property type="match status" value="1"/>
</dbReference>
<dbReference type="CDD" id="cd03241">
    <property type="entry name" value="ABC_RecN"/>
    <property type="match status" value="2"/>
</dbReference>
<dbReference type="GO" id="GO:0043590">
    <property type="term" value="C:bacterial nucleoid"/>
    <property type="evidence" value="ECO:0007669"/>
    <property type="project" value="TreeGrafter"/>
</dbReference>
<comment type="similarity">
    <text evidence="2 9">Belongs to the RecN family.</text>
</comment>
<dbReference type="PIRSF" id="PIRSF003128">
    <property type="entry name" value="RecN"/>
    <property type="match status" value="1"/>
</dbReference>
<dbReference type="PANTHER" id="PTHR11059">
    <property type="entry name" value="DNA REPAIR PROTEIN RECN"/>
    <property type="match status" value="1"/>
</dbReference>
<sequence length="550" mass="61832">MLTNLLIKNYALIQQLEMRPDKELNIITGETGAGKSIMLGAVGLLLGNRADTKVLYAPDEKCIIEGNFDISEYDLRPVFEEEELDYESNCIIRREINPSGKTRAFINDTPVNLDTLRKVGSNLMDVHSQHDTLLLGSNEYQLSILDAYAQNRAAFKGYQAAYRQYRKSEDTYRQLSENAATFRKELDYNSFLLEELLAARLEAGEQERLEEELNLLENAEDVKLKLNAAVDALANSEYAVNSNLRTVIAQVNTISNLSERYAALRERLESCWIELKDIASELESEEADVDLDPERIDVINDRLSSIYKLQQKHSVKNVEELLEIQRDLDDKVSRVLNLDEALAEAKAKVDACRQEMMRLAEELSGTRRAVMPAIEDELKGLLAEVGMPNASVKISHNTGKPINTGIDEIKFLFTANKGIAPQDLKSVASGGEFSRLMFCIKYILADKTSLPTIIFDEIDTGISGGIALKLGKMMEDMGHRHQVITITHSHQIAARGKSHYFVYKDTSEAKTISRIKRLTDQGRIFEVARMIGGEPPSKAAIKNAKEFLEY</sequence>
<evidence type="ECO:0000256" key="5">
    <source>
        <dbReference type="ARBA" id="ARBA00022763"/>
    </source>
</evidence>
<dbReference type="SUPFAM" id="SSF52540">
    <property type="entry name" value="P-loop containing nucleoside triphosphate hydrolases"/>
    <property type="match status" value="1"/>
</dbReference>
<name>A0A6J4K1F8_9SPHI</name>
<dbReference type="InterPro" id="IPR027417">
    <property type="entry name" value="P-loop_NTPase"/>
</dbReference>